<evidence type="ECO:0000256" key="1">
    <source>
        <dbReference type="SAM" id="MobiDB-lite"/>
    </source>
</evidence>
<protein>
    <submittedName>
        <fullName evidence="6">LPXTG-motif cell wall anchor domain-containing protein</fullName>
    </submittedName>
</protein>
<feature type="domain" description="SpaA-like prealbumin fold" evidence="5">
    <location>
        <begin position="451"/>
        <end position="484"/>
    </location>
</feature>
<dbReference type="NCBIfam" id="NF033902">
    <property type="entry name" value="iso_D2_wall_anc"/>
    <property type="match status" value="1"/>
</dbReference>
<keyword evidence="7" id="KW-1185">Reference proteome</keyword>
<feature type="transmembrane region" description="Helical" evidence="2">
    <location>
        <begin position="536"/>
        <end position="556"/>
    </location>
</feature>
<dbReference type="InterPro" id="IPR041033">
    <property type="entry name" value="SpaA_PFL_dom_1"/>
</dbReference>
<comment type="caution">
    <text evidence="6">The sequence shown here is derived from an EMBL/GenBank/DDBJ whole genome shotgun (WGS) entry which is preliminary data.</text>
</comment>
<keyword evidence="2" id="KW-0812">Transmembrane</keyword>
<dbReference type="AlphaFoldDB" id="U1GE07"/>
<gene>
    <name evidence="6" type="ORF">H641_05818</name>
</gene>
<keyword evidence="2" id="KW-0472">Membrane</keyword>
<feature type="domain" description="Gram-positive pilin subunit D1 N-terminal" evidence="4">
    <location>
        <begin position="63"/>
        <end position="205"/>
    </location>
</feature>
<evidence type="ECO:0000256" key="2">
    <source>
        <dbReference type="SAM" id="Phobius"/>
    </source>
</evidence>
<dbReference type="GO" id="GO:0005975">
    <property type="term" value="P:carbohydrate metabolic process"/>
    <property type="evidence" value="ECO:0007669"/>
    <property type="project" value="UniProtKB-ARBA"/>
</dbReference>
<evidence type="ECO:0000256" key="3">
    <source>
        <dbReference type="SAM" id="SignalP"/>
    </source>
</evidence>
<dbReference type="NCBIfam" id="TIGR04226">
    <property type="entry name" value="RrgB_K2N_iso_D2"/>
    <property type="match status" value="1"/>
</dbReference>
<sequence length="563" mass="60286">MVAKLRQAGVLTLAALLMLAGVLAIGGRASSAQAADPDSEKSVVNTSYQGNIHLTKYDDSKGSTAPTGTPTEVGANPVEGITFKLSKVTKDADGKAIDLTTNEGLKAAAKLQAKDIKADPAKYGVEEVKTEKTDANGKIDWNDLKLGVYLLQETDSHGKVDGKAQTFNAAAPSLVFLPTTDPTNNDKWIEDGAGHYGVWVYPKNSVNSNEKVVEDKGKQVGDKITYKVTSSIPTVAKDKDGNYNLKDFAFYDQLDPKLSLNAKDVTVKVGKEKLVADTDYQVKVYPKADGKGQFLYVYIDKSGRDKIAAAKVAVGEDQVDQVELSFSPTVKESGLIANQAQVFKNTGEGKGETEPPTPDKPNVPKGSEDTNIVVSGWGTVNITKTDEDGTPLPGATFKLCKDDGNDTTKCTGIKVNGRDTWTSDNEGKIVIDGIHVGDYADDRDSTDQSVKYKLVETEAPKGYELIHQPIPFEVKVNNIKKIKTKTVDGKEVDRTVEEISTKPDGADKTFGTNLVFGKDVVNIKVKPKLPLTGGKGVLTFGLIGLAVIAGGLTITARRSKNEA</sequence>
<reference evidence="6 7" key="1">
    <citation type="journal article" date="2013" name="BMC Genomics">
        <title>Comparative genomics reveals distinct host-interacting traits of three major human-associated propionibacteria.</title>
        <authorList>
            <person name="Mak T.N."/>
            <person name="Schmid M."/>
            <person name="Brzuszkiewicz E."/>
            <person name="Zeng G."/>
            <person name="Meyer R."/>
            <person name="Sfanos K.S."/>
            <person name="Brinkmann V."/>
            <person name="Meyer T.F."/>
            <person name="Bruggemann H."/>
        </authorList>
    </citation>
    <scope>NUCLEOTIDE SEQUENCE [LARGE SCALE GENOMIC DNA]</scope>
    <source>
        <strain evidence="6 7">DSM 20700</strain>
    </source>
</reference>
<evidence type="ECO:0000313" key="7">
    <source>
        <dbReference type="Proteomes" id="UP000016307"/>
    </source>
</evidence>
<feature type="chain" id="PRO_5004610047" evidence="3">
    <location>
        <begin position="35"/>
        <end position="563"/>
    </location>
</feature>
<evidence type="ECO:0000259" key="5">
    <source>
        <dbReference type="Pfam" id="PF17802"/>
    </source>
</evidence>
<dbReference type="EMBL" id="AOSS01000214">
    <property type="protein sequence ID" value="ERF56445.1"/>
    <property type="molecule type" value="Genomic_DNA"/>
</dbReference>
<dbReference type="NCBIfam" id="TIGR01167">
    <property type="entry name" value="LPXTG_anchor"/>
    <property type="match status" value="1"/>
</dbReference>
<dbReference type="Pfam" id="PF16555">
    <property type="entry name" value="GramPos_pilinD1"/>
    <property type="match status" value="1"/>
</dbReference>
<proteinExistence type="predicted"/>
<dbReference type="Gene3D" id="2.60.40.740">
    <property type="match status" value="1"/>
</dbReference>
<name>U1GE07_9ACTN</name>
<feature type="region of interest" description="Disordered" evidence="1">
    <location>
        <begin position="346"/>
        <end position="370"/>
    </location>
</feature>
<feature type="domain" description="SpaA-like prealbumin fold" evidence="5">
    <location>
        <begin position="378"/>
        <end position="439"/>
    </location>
</feature>
<dbReference type="Proteomes" id="UP000016307">
    <property type="component" value="Unassembled WGS sequence"/>
</dbReference>
<keyword evidence="2" id="KW-1133">Transmembrane helix</keyword>
<keyword evidence="3" id="KW-0732">Signal</keyword>
<dbReference type="RefSeq" id="WP_021104172.1">
    <property type="nucleotide sequence ID" value="NZ_AOSS01000214.1"/>
</dbReference>
<dbReference type="InterPro" id="IPR032364">
    <property type="entry name" value="GramPos_pilinD1_N"/>
</dbReference>
<dbReference type="InterPro" id="IPR048052">
    <property type="entry name" value="FM1-like"/>
</dbReference>
<organism evidence="6 7">
    <name type="scientific">Cutibacterium granulosum DSM 20700</name>
    <dbReference type="NCBI Taxonomy" id="1160719"/>
    <lineage>
        <taxon>Bacteria</taxon>
        <taxon>Bacillati</taxon>
        <taxon>Actinomycetota</taxon>
        <taxon>Actinomycetes</taxon>
        <taxon>Propionibacteriales</taxon>
        <taxon>Propionibacteriaceae</taxon>
        <taxon>Cutibacterium</taxon>
    </lineage>
</organism>
<evidence type="ECO:0000313" key="6">
    <source>
        <dbReference type="EMBL" id="ERF56445.1"/>
    </source>
</evidence>
<dbReference type="Pfam" id="PF17802">
    <property type="entry name" value="SpaA"/>
    <property type="match status" value="2"/>
</dbReference>
<dbReference type="PATRIC" id="fig|1160719.4.peg.1105"/>
<accession>U1GE07</accession>
<feature type="signal peptide" evidence="3">
    <location>
        <begin position="1"/>
        <end position="34"/>
    </location>
</feature>
<dbReference type="Gene3D" id="2.60.40.10">
    <property type="entry name" value="Immunoglobulins"/>
    <property type="match status" value="2"/>
</dbReference>
<dbReference type="InterPro" id="IPR026466">
    <property type="entry name" value="Fim_isopep_form_D2_dom"/>
</dbReference>
<evidence type="ECO:0000259" key="4">
    <source>
        <dbReference type="Pfam" id="PF16555"/>
    </source>
</evidence>
<dbReference type="InterPro" id="IPR013783">
    <property type="entry name" value="Ig-like_fold"/>
</dbReference>